<dbReference type="EMBL" id="CAJZBQ010000063">
    <property type="protein sequence ID" value="CAG9335933.1"/>
    <property type="molecule type" value="Genomic_DNA"/>
</dbReference>
<evidence type="ECO:0000256" key="5">
    <source>
        <dbReference type="ARBA" id="ARBA00023065"/>
    </source>
</evidence>
<sequence>MAKVIPETNKEMFNSLHHEISLWKVRAKELQKEEPRLRNSPEFKDIRFILFPDDSFMNYWRFIVLLLLLYTITITPYRVSFVDVDTLDWQIADLFVDGLYFIDVLINCILAYYDNDMNVIISHKKIFLNYLTGWFFIDLCPCVPFDMIIQAYKNYSGLVRLSRLPRLYKLIKLTKMMRLSTVGKAKNRIAMYMSNLLKIDAGLERFLWLIITFIINIHLLACCWAFIGRFMLYETDKNWIMQGDYQDLSNFDLYICAVYWSVTTLTTAGYGDIHAWNKYERIISIGVMICGIFIYSFFVSSLTNIVISKDDINCKLERKRDIINSLAKQHNISPEFYRKLMDAIEYNQKHDRTDLDALIEDLPINLRTQLLIVIYKQFLENNAFFEDKQAHFVAYIAPLLKPYKAEEGDHIYKTGDLATEIYFIIKGEVAMIVEPDEDTKIPFNFLSEGYYFGETDLLMNENHERSFSVKALKRTELLVLPNDDFENVLQNFEEEGLSILMAAKDRQSRLKERAEQAIEEYKSKSRIKRFQSFPVLTPVSKKELLKIVKKIQKEEDDKITINEDFEKADLKVENELLIPTENKETDALESLRSQGSPKGESFSQDSLKQGSVKSQWSQKSRFNLESFKSQSSSQSSLFKNKSIFDSIIQQKFGDSSYSEEKIEKKLIKLEEKIEKVKEVIKTLCKLQDCQLPDEFLEENSPE</sequence>
<evidence type="ECO:0000313" key="13">
    <source>
        <dbReference type="Proteomes" id="UP001162131"/>
    </source>
</evidence>
<dbReference type="Gene3D" id="2.60.120.10">
    <property type="entry name" value="Jelly Rolls"/>
    <property type="match status" value="1"/>
</dbReference>
<dbReference type="Pfam" id="PF00027">
    <property type="entry name" value="cNMP_binding"/>
    <property type="match status" value="1"/>
</dbReference>
<keyword evidence="13" id="KW-1185">Reference proteome</keyword>
<dbReference type="CDD" id="cd00038">
    <property type="entry name" value="CAP_ED"/>
    <property type="match status" value="1"/>
</dbReference>
<evidence type="ECO:0000256" key="3">
    <source>
        <dbReference type="ARBA" id="ARBA00022692"/>
    </source>
</evidence>
<feature type="transmembrane region" description="Helical" evidence="10">
    <location>
        <begin position="251"/>
        <end position="270"/>
    </location>
</feature>
<organism evidence="12 13">
    <name type="scientific">Blepharisma stoltei</name>
    <dbReference type="NCBI Taxonomy" id="1481888"/>
    <lineage>
        <taxon>Eukaryota</taxon>
        <taxon>Sar</taxon>
        <taxon>Alveolata</taxon>
        <taxon>Ciliophora</taxon>
        <taxon>Postciliodesmatophora</taxon>
        <taxon>Heterotrichea</taxon>
        <taxon>Heterotrichida</taxon>
        <taxon>Blepharismidae</taxon>
        <taxon>Blepharisma</taxon>
    </lineage>
</organism>
<reference evidence="12" key="1">
    <citation type="submission" date="2021-09" db="EMBL/GenBank/DDBJ databases">
        <authorList>
            <consortium name="AG Swart"/>
            <person name="Singh M."/>
            <person name="Singh A."/>
            <person name="Seah K."/>
            <person name="Emmerich C."/>
        </authorList>
    </citation>
    <scope>NUCLEOTIDE SEQUENCE</scope>
    <source>
        <strain evidence="12">ATCC30299</strain>
    </source>
</reference>
<dbReference type="InterPro" id="IPR003938">
    <property type="entry name" value="K_chnl_volt-dep_EAG/ELK/ERG"/>
</dbReference>
<dbReference type="Gene3D" id="1.10.287.70">
    <property type="match status" value="1"/>
</dbReference>
<dbReference type="InterPro" id="IPR000595">
    <property type="entry name" value="cNMP-bd_dom"/>
</dbReference>
<dbReference type="PANTHER" id="PTHR47823:SF9">
    <property type="entry name" value="CHROMOSOME UNDETERMINED SCAFFOLD_10, WHOLE GENOME SHOTGUN SEQUENCE"/>
    <property type="match status" value="1"/>
</dbReference>
<gene>
    <name evidence="12" type="ORF">BSTOLATCC_MIC65250</name>
</gene>
<name>A0AAU9KBR5_9CILI</name>
<protein>
    <recommendedName>
        <fullName evidence="11">Cyclic nucleotide-binding domain-containing protein</fullName>
    </recommendedName>
</protein>
<evidence type="ECO:0000256" key="6">
    <source>
        <dbReference type="ARBA" id="ARBA00023136"/>
    </source>
</evidence>
<keyword evidence="6 10" id="KW-0472">Membrane</keyword>
<evidence type="ECO:0000256" key="7">
    <source>
        <dbReference type="ARBA" id="ARBA00023303"/>
    </source>
</evidence>
<feature type="transmembrane region" description="Helical" evidence="10">
    <location>
        <begin position="59"/>
        <end position="79"/>
    </location>
</feature>
<dbReference type="FunFam" id="1.10.287.70:FF:000123">
    <property type="entry name" value="Potassium channel KAT3"/>
    <property type="match status" value="1"/>
</dbReference>
<evidence type="ECO:0000256" key="1">
    <source>
        <dbReference type="ARBA" id="ARBA00004141"/>
    </source>
</evidence>
<keyword evidence="8" id="KW-0175">Coiled coil</keyword>
<feature type="coiled-coil region" evidence="8">
    <location>
        <begin position="659"/>
        <end position="686"/>
    </location>
</feature>
<dbReference type="Proteomes" id="UP001162131">
    <property type="component" value="Unassembled WGS sequence"/>
</dbReference>
<feature type="region of interest" description="Disordered" evidence="9">
    <location>
        <begin position="589"/>
        <end position="614"/>
    </location>
</feature>
<dbReference type="AlphaFoldDB" id="A0AAU9KBR5"/>
<proteinExistence type="predicted"/>
<feature type="transmembrane region" description="Helical" evidence="10">
    <location>
        <begin position="91"/>
        <end position="113"/>
    </location>
</feature>
<comment type="caution">
    <text evidence="12">The sequence shown here is derived from an EMBL/GenBank/DDBJ whole genome shotgun (WGS) entry which is preliminary data.</text>
</comment>
<dbReference type="InterPro" id="IPR018490">
    <property type="entry name" value="cNMP-bd_dom_sf"/>
</dbReference>
<evidence type="ECO:0000256" key="2">
    <source>
        <dbReference type="ARBA" id="ARBA00022448"/>
    </source>
</evidence>
<evidence type="ECO:0000256" key="4">
    <source>
        <dbReference type="ARBA" id="ARBA00022989"/>
    </source>
</evidence>
<feature type="transmembrane region" description="Helical" evidence="10">
    <location>
        <begin position="206"/>
        <end position="231"/>
    </location>
</feature>
<dbReference type="GO" id="GO:0005249">
    <property type="term" value="F:voltage-gated potassium channel activity"/>
    <property type="evidence" value="ECO:0007669"/>
    <property type="project" value="InterPro"/>
</dbReference>
<feature type="compositionally biased region" description="Polar residues" evidence="9">
    <location>
        <begin position="591"/>
        <end position="614"/>
    </location>
</feature>
<dbReference type="InterPro" id="IPR005821">
    <property type="entry name" value="Ion_trans_dom"/>
</dbReference>
<evidence type="ECO:0000256" key="10">
    <source>
        <dbReference type="SAM" id="Phobius"/>
    </source>
</evidence>
<dbReference type="PRINTS" id="PR01463">
    <property type="entry name" value="EAGCHANLFMLY"/>
</dbReference>
<keyword evidence="5" id="KW-0406">Ion transport</keyword>
<accession>A0AAU9KBR5</accession>
<dbReference type="SMART" id="SM00100">
    <property type="entry name" value="cNMP"/>
    <property type="match status" value="1"/>
</dbReference>
<dbReference type="SUPFAM" id="SSF81324">
    <property type="entry name" value="Voltage-gated potassium channels"/>
    <property type="match status" value="1"/>
</dbReference>
<keyword evidence="2" id="KW-0813">Transport</keyword>
<evidence type="ECO:0000313" key="12">
    <source>
        <dbReference type="EMBL" id="CAG9335933.1"/>
    </source>
</evidence>
<dbReference type="PANTHER" id="PTHR47823">
    <property type="entry name" value="ION_TRANS DOMAIN-CONTAINING PROTEIN"/>
    <property type="match status" value="1"/>
</dbReference>
<evidence type="ECO:0000256" key="8">
    <source>
        <dbReference type="SAM" id="Coils"/>
    </source>
</evidence>
<feature type="domain" description="Cyclic nucleotide-binding" evidence="11">
    <location>
        <begin position="384"/>
        <end position="489"/>
    </location>
</feature>
<comment type="subcellular location">
    <subcellularLocation>
        <location evidence="1">Membrane</location>
        <topology evidence="1">Multi-pass membrane protein</topology>
    </subcellularLocation>
</comment>
<keyword evidence="7" id="KW-0407">Ion channel</keyword>
<feature type="transmembrane region" description="Helical" evidence="10">
    <location>
        <begin position="133"/>
        <end position="152"/>
    </location>
</feature>
<feature type="transmembrane region" description="Helical" evidence="10">
    <location>
        <begin position="282"/>
        <end position="307"/>
    </location>
</feature>
<evidence type="ECO:0000259" key="11">
    <source>
        <dbReference type="PROSITE" id="PS50042"/>
    </source>
</evidence>
<dbReference type="Pfam" id="PF00520">
    <property type="entry name" value="Ion_trans"/>
    <property type="match status" value="1"/>
</dbReference>
<evidence type="ECO:0000256" key="9">
    <source>
        <dbReference type="SAM" id="MobiDB-lite"/>
    </source>
</evidence>
<keyword evidence="4 10" id="KW-1133">Transmembrane helix</keyword>
<dbReference type="InterPro" id="IPR014710">
    <property type="entry name" value="RmlC-like_jellyroll"/>
</dbReference>
<keyword evidence="3 10" id="KW-0812">Transmembrane</keyword>
<dbReference type="GO" id="GO:0016020">
    <property type="term" value="C:membrane"/>
    <property type="evidence" value="ECO:0007669"/>
    <property type="project" value="UniProtKB-SubCell"/>
</dbReference>
<dbReference type="PROSITE" id="PS50042">
    <property type="entry name" value="CNMP_BINDING_3"/>
    <property type="match status" value="1"/>
</dbReference>
<dbReference type="SUPFAM" id="SSF51206">
    <property type="entry name" value="cAMP-binding domain-like"/>
    <property type="match status" value="1"/>
</dbReference>